<dbReference type="EMBL" id="MNBE01000702">
    <property type="protein sequence ID" value="OKO95580.1"/>
    <property type="molecule type" value="Genomic_DNA"/>
</dbReference>
<dbReference type="SUPFAM" id="SSF53474">
    <property type="entry name" value="alpha/beta-Hydrolases"/>
    <property type="match status" value="1"/>
</dbReference>
<dbReference type="InterPro" id="IPR050466">
    <property type="entry name" value="Carboxylest/Gibb_receptor"/>
</dbReference>
<dbReference type="Gene3D" id="3.40.50.1820">
    <property type="entry name" value="alpha/beta hydrolase"/>
    <property type="match status" value="1"/>
</dbReference>
<dbReference type="GO" id="GO:0017000">
    <property type="term" value="P:antibiotic biosynthetic process"/>
    <property type="evidence" value="ECO:0007669"/>
    <property type="project" value="UniProtKB-ARBA"/>
</dbReference>
<dbReference type="InterPro" id="IPR013094">
    <property type="entry name" value="AB_hydrolase_3"/>
</dbReference>
<dbReference type="GO" id="GO:0016787">
    <property type="term" value="F:hydrolase activity"/>
    <property type="evidence" value="ECO:0007669"/>
    <property type="project" value="InterPro"/>
</dbReference>
<sequence length="318" mass="36019">MSRFDPFTLFDLPYRVVKNHSLDATLFIPTHFLSRSNRKQRCPVMVHFHGGGFILGHRRYEPWFAQWFLDLAQAHDAIIIRPDYRLLPESSMADILSDVDYFWRWVQCDLLRIAEEHLWGVTPDLSRILCCGESSGGSLAVYSGLELSSILSGGAGHEAAISGCTDVQVVIQAVISTYAPLDLDVPELRIPRPRMIMGMRPPPPRQAEVLIRKYMQKLQQSGGIRTWQEPTPEMWELFLCMTQQCYFSRLLKEKGGGNKDMFNMVKRMAAKVRQQQNSPEGKMTGIVPVWIIHGMNDTLALSGKLGIGLNHKGLIGFC</sequence>
<evidence type="ECO:0000313" key="2">
    <source>
        <dbReference type="EMBL" id="OKO95580.1"/>
    </source>
</evidence>
<comment type="caution">
    <text evidence="2">The sequence shown here is derived from an EMBL/GenBank/DDBJ whole genome shotgun (WGS) entry which is preliminary data.</text>
</comment>
<proteinExistence type="predicted"/>
<organism evidence="2 3">
    <name type="scientific">Penicillium subrubescens</name>
    <dbReference type="NCBI Taxonomy" id="1316194"/>
    <lineage>
        <taxon>Eukaryota</taxon>
        <taxon>Fungi</taxon>
        <taxon>Dikarya</taxon>
        <taxon>Ascomycota</taxon>
        <taxon>Pezizomycotina</taxon>
        <taxon>Eurotiomycetes</taxon>
        <taxon>Eurotiomycetidae</taxon>
        <taxon>Eurotiales</taxon>
        <taxon>Aspergillaceae</taxon>
        <taxon>Penicillium</taxon>
    </lineage>
</organism>
<gene>
    <name evidence="2" type="ORF">PENSUB_11092</name>
</gene>
<dbReference type="Pfam" id="PF07859">
    <property type="entry name" value="Abhydrolase_3"/>
    <property type="match status" value="1"/>
</dbReference>
<protein>
    <recommendedName>
        <fullName evidence="1">Alpha/beta hydrolase fold-3 domain-containing protein</fullName>
    </recommendedName>
</protein>
<dbReference type="PANTHER" id="PTHR23024">
    <property type="entry name" value="ARYLACETAMIDE DEACETYLASE"/>
    <property type="match status" value="1"/>
</dbReference>
<dbReference type="GO" id="GO:0072330">
    <property type="term" value="P:monocarboxylic acid biosynthetic process"/>
    <property type="evidence" value="ECO:0007669"/>
    <property type="project" value="UniProtKB-ARBA"/>
</dbReference>
<dbReference type="STRING" id="1316194.A0A1Q5T5U1"/>
<evidence type="ECO:0000259" key="1">
    <source>
        <dbReference type="Pfam" id="PF07859"/>
    </source>
</evidence>
<feature type="domain" description="Alpha/beta hydrolase fold-3" evidence="1">
    <location>
        <begin position="45"/>
        <end position="147"/>
    </location>
</feature>
<evidence type="ECO:0000313" key="3">
    <source>
        <dbReference type="Proteomes" id="UP000186955"/>
    </source>
</evidence>
<name>A0A1Q5T5U1_9EURO</name>
<reference evidence="2 3" key="1">
    <citation type="submission" date="2016-10" db="EMBL/GenBank/DDBJ databases">
        <title>Genome sequence of the ascomycete fungus Penicillium subrubescens.</title>
        <authorList>
            <person name="De Vries R.P."/>
            <person name="Peng M."/>
            <person name="Dilokpimol A."/>
            <person name="Hilden K."/>
            <person name="Makela M.R."/>
            <person name="Grigoriev I."/>
            <person name="Riley R."/>
            <person name="Granchi Z."/>
        </authorList>
    </citation>
    <scope>NUCLEOTIDE SEQUENCE [LARGE SCALE GENOMIC DNA]</scope>
    <source>
        <strain evidence="2 3">CBS 132785</strain>
    </source>
</reference>
<dbReference type="PANTHER" id="PTHR23024:SF24">
    <property type="entry name" value="ALPHA_BETA HYDROLASE FOLD-3 DOMAIN-CONTAINING PROTEIN"/>
    <property type="match status" value="1"/>
</dbReference>
<keyword evidence="3" id="KW-1185">Reference proteome</keyword>
<dbReference type="InterPro" id="IPR029058">
    <property type="entry name" value="AB_hydrolase_fold"/>
</dbReference>
<dbReference type="Proteomes" id="UP000186955">
    <property type="component" value="Unassembled WGS sequence"/>
</dbReference>
<dbReference type="AlphaFoldDB" id="A0A1Q5T5U1"/>
<accession>A0A1Q5T5U1</accession>